<protein>
    <submittedName>
        <fullName evidence="1">Uncharacterized protein</fullName>
    </submittedName>
</protein>
<evidence type="ECO:0000313" key="1">
    <source>
        <dbReference type="EMBL" id="RGP79355.1"/>
    </source>
</evidence>
<keyword evidence="2" id="KW-1185">Reference proteome</keyword>
<evidence type="ECO:0000313" key="2">
    <source>
        <dbReference type="Proteomes" id="UP000266234"/>
    </source>
</evidence>
<dbReference type="AlphaFoldDB" id="A0A395T559"/>
<name>A0A395T559_9HYPO</name>
<dbReference type="OrthoDB" id="5421765at2759"/>
<comment type="caution">
    <text evidence="1">The sequence shown here is derived from an EMBL/GenBank/DDBJ whole genome shotgun (WGS) entry which is preliminary data.</text>
</comment>
<reference evidence="1 2" key="1">
    <citation type="journal article" date="2018" name="PLoS Pathog.">
        <title>Evolution of structural diversity of trichothecenes, a family of toxins produced by plant pathogenic and entomopathogenic fungi.</title>
        <authorList>
            <person name="Proctor R.H."/>
            <person name="McCormick S.P."/>
            <person name="Kim H.S."/>
            <person name="Cardoza R.E."/>
            <person name="Stanley A.M."/>
            <person name="Lindo L."/>
            <person name="Kelly A."/>
            <person name="Brown D.W."/>
            <person name="Lee T."/>
            <person name="Vaughan M.M."/>
            <person name="Alexander N.J."/>
            <person name="Busman M."/>
            <person name="Gutierrez S."/>
        </authorList>
    </citation>
    <scope>NUCLEOTIDE SEQUENCE [LARGE SCALE GENOMIC DNA]</scope>
    <source>
        <strain evidence="1 2">NRRL 20695</strain>
    </source>
</reference>
<accession>A0A395T559</accession>
<sequence length="192" mass="21723">MDDPATWLGPVGTLSKVTYNIINLLIECHQASDQVRRSLELIRTCDRDLQHLITLREEHLDILERKPVELVRINSIIEDAHTGLLDIARIIEKCRPEACRGKMSFSRRLLWVQFDEMEFQSMVPVVNGQHQSVLTEIQFLRLIALHVPPPVQVEAVEAVTKVVRKRKVDIGNVNLLIGIMGVNSGTSTSFAP</sequence>
<dbReference type="EMBL" id="PXOG01000049">
    <property type="protein sequence ID" value="RGP79355.1"/>
    <property type="molecule type" value="Genomic_DNA"/>
</dbReference>
<proteinExistence type="predicted"/>
<dbReference type="Proteomes" id="UP000266234">
    <property type="component" value="Unassembled WGS sequence"/>
</dbReference>
<organism evidence="1 2">
    <name type="scientific">Fusarium longipes</name>
    <dbReference type="NCBI Taxonomy" id="694270"/>
    <lineage>
        <taxon>Eukaryota</taxon>
        <taxon>Fungi</taxon>
        <taxon>Dikarya</taxon>
        <taxon>Ascomycota</taxon>
        <taxon>Pezizomycotina</taxon>
        <taxon>Sordariomycetes</taxon>
        <taxon>Hypocreomycetidae</taxon>
        <taxon>Hypocreales</taxon>
        <taxon>Nectriaceae</taxon>
        <taxon>Fusarium</taxon>
    </lineage>
</organism>
<gene>
    <name evidence="1" type="ORF">FLONG3_2510</name>
</gene>